<dbReference type="Pfam" id="PF04337">
    <property type="entry name" value="DUF480"/>
    <property type="match status" value="1"/>
</dbReference>
<dbReference type="OrthoDB" id="9784785at2"/>
<evidence type="ECO:0000256" key="1">
    <source>
        <dbReference type="HAMAP-Rule" id="MF_01584"/>
    </source>
</evidence>
<reference evidence="4 5" key="1">
    <citation type="submission" date="2019-07" db="EMBL/GenBank/DDBJ databases">
        <title>The pathways for chlorine oxyanion respiration interact through the shared metabolite chlorate.</title>
        <authorList>
            <person name="Barnum T.P."/>
            <person name="Cheng Y."/>
            <person name="Hill K.A."/>
            <person name="Lucas L.N."/>
            <person name="Carlson H.K."/>
            <person name="Coates J.D."/>
        </authorList>
    </citation>
    <scope>NUCLEOTIDE SEQUENCE [LARGE SCALE GENOMIC DNA]</scope>
    <source>
        <strain evidence="3 4">SFB-1</strain>
        <strain evidence="2 5">SFB-3</strain>
    </source>
</reference>
<dbReference type="SUPFAM" id="SSF46785">
    <property type="entry name" value="Winged helix' DNA-binding domain"/>
    <property type="match status" value="2"/>
</dbReference>
<gene>
    <name evidence="3" type="ORF">FHP89_17810</name>
    <name evidence="2" type="ORF">FHP91_01080</name>
</gene>
<dbReference type="Gene3D" id="1.10.10.10">
    <property type="entry name" value="Winged helix-like DNA-binding domain superfamily/Winged helix DNA-binding domain"/>
    <property type="match status" value="2"/>
</dbReference>
<name>A0A558CLB9_9RHOO</name>
<organism evidence="2 5">
    <name type="scientific">Denitromonas halophila</name>
    <dbReference type="NCBI Taxonomy" id="1629404"/>
    <lineage>
        <taxon>Bacteria</taxon>
        <taxon>Pseudomonadati</taxon>
        <taxon>Pseudomonadota</taxon>
        <taxon>Betaproteobacteria</taxon>
        <taxon>Rhodocyclales</taxon>
        <taxon>Zoogloeaceae</taxon>
        <taxon>Denitromonas</taxon>
    </lineage>
</organism>
<evidence type="ECO:0000313" key="5">
    <source>
        <dbReference type="Proteomes" id="UP000319502"/>
    </source>
</evidence>
<dbReference type="HAMAP" id="MF_01584">
    <property type="entry name" value="UPF0502"/>
    <property type="match status" value="1"/>
</dbReference>
<dbReference type="PANTHER" id="PTHR38768">
    <property type="entry name" value="UPF0502 PROTEIN YCEH"/>
    <property type="match status" value="1"/>
</dbReference>
<dbReference type="RefSeq" id="WP_144173989.1">
    <property type="nucleotide sequence ID" value="NZ_VMNK01000002.1"/>
</dbReference>
<sequence>MTDTTESTEGFDLSQNEARVLAVLIEKSFTTPDQYPLSINAITTGANQLTGREPVMQLDESEVSEAISQLLARGLIGRYEGARVVKYEHRIRLRHSLPPAEQAIMALLMLRGPQTAGELRSRSERMHRFEDIPTLQAALEHLAEKYPPMVLALPRAPGTKETRYAHLMCGEVDVASVMAATAHAAPGGLAARVETLESEVAALRAELHQLKISLGEAD</sequence>
<proteinExistence type="inferred from homology"/>
<comment type="similarity">
    <text evidence="1">Belongs to the UPF0502 family.</text>
</comment>
<evidence type="ECO:0000313" key="2">
    <source>
        <dbReference type="EMBL" id="TVO59339.1"/>
    </source>
</evidence>
<dbReference type="EMBL" id="VMNI01000020">
    <property type="protein sequence ID" value="TVO72852.1"/>
    <property type="molecule type" value="Genomic_DNA"/>
</dbReference>
<dbReference type="AlphaFoldDB" id="A0A558CLB9"/>
<dbReference type="InterPro" id="IPR007432">
    <property type="entry name" value="DUF480"/>
</dbReference>
<dbReference type="Proteomes" id="UP000319502">
    <property type="component" value="Unassembled WGS sequence"/>
</dbReference>
<dbReference type="Proteomes" id="UP000318349">
    <property type="component" value="Unassembled WGS sequence"/>
</dbReference>
<dbReference type="InterPro" id="IPR036390">
    <property type="entry name" value="WH_DNA-bd_sf"/>
</dbReference>
<dbReference type="PANTHER" id="PTHR38768:SF1">
    <property type="entry name" value="UPF0502 PROTEIN YCEH"/>
    <property type="match status" value="1"/>
</dbReference>
<protein>
    <submittedName>
        <fullName evidence="2">DUF480 domain-containing protein</fullName>
    </submittedName>
</protein>
<evidence type="ECO:0000313" key="3">
    <source>
        <dbReference type="EMBL" id="TVO72852.1"/>
    </source>
</evidence>
<dbReference type="InterPro" id="IPR036388">
    <property type="entry name" value="WH-like_DNA-bd_sf"/>
</dbReference>
<evidence type="ECO:0000313" key="4">
    <source>
        <dbReference type="Proteomes" id="UP000318349"/>
    </source>
</evidence>
<dbReference type="EMBL" id="VMNK01000002">
    <property type="protein sequence ID" value="TVO59339.1"/>
    <property type="molecule type" value="Genomic_DNA"/>
</dbReference>
<keyword evidence="5" id="KW-1185">Reference proteome</keyword>
<accession>A0A558CLB9</accession>
<comment type="caution">
    <text evidence="2">The sequence shown here is derived from an EMBL/GenBank/DDBJ whole genome shotgun (WGS) entry which is preliminary data.</text>
</comment>